<dbReference type="RefSeq" id="WP_370737949.1">
    <property type="nucleotide sequence ID" value="NZ_FWXB01000024.1"/>
</dbReference>
<accession>A0A1X7BXI2</accession>
<dbReference type="Gene3D" id="3.40.30.10">
    <property type="entry name" value="Glutaredoxin"/>
    <property type="match status" value="1"/>
</dbReference>
<sequence>MIRLKALLIVAMSWLPFSSAAETYLLMAEEQGCYWCARWNEEISHIYPKTDEGKTAPLRRYDLHADDPGADLRSRVHYTPTFILVENGKEVGRIEGYPGEDFFWSLLNMMFKQANISFDQTG</sequence>
<organism evidence="2 3">
    <name type="scientific">Roseovarius aestuarii</name>
    <dbReference type="NCBI Taxonomy" id="475083"/>
    <lineage>
        <taxon>Bacteria</taxon>
        <taxon>Pseudomonadati</taxon>
        <taxon>Pseudomonadota</taxon>
        <taxon>Alphaproteobacteria</taxon>
        <taxon>Rhodobacterales</taxon>
        <taxon>Roseobacteraceae</taxon>
        <taxon>Roseovarius</taxon>
    </lineage>
</organism>
<evidence type="ECO:0000256" key="1">
    <source>
        <dbReference type="SAM" id="SignalP"/>
    </source>
</evidence>
<feature type="signal peptide" evidence="1">
    <location>
        <begin position="1"/>
        <end position="20"/>
    </location>
</feature>
<proteinExistence type="predicted"/>
<evidence type="ECO:0000313" key="2">
    <source>
        <dbReference type="EMBL" id="SMC14357.1"/>
    </source>
</evidence>
<protein>
    <recommendedName>
        <fullName evidence="4">Thioredoxin-like fold domain-containing protein</fullName>
    </recommendedName>
</protein>
<dbReference type="AlphaFoldDB" id="A0A1X7BXI2"/>
<evidence type="ECO:0000313" key="3">
    <source>
        <dbReference type="Proteomes" id="UP000193224"/>
    </source>
</evidence>
<keyword evidence="3" id="KW-1185">Reference proteome</keyword>
<dbReference type="InterPro" id="IPR036249">
    <property type="entry name" value="Thioredoxin-like_sf"/>
</dbReference>
<feature type="chain" id="PRO_5013027566" description="Thioredoxin-like fold domain-containing protein" evidence="1">
    <location>
        <begin position="21"/>
        <end position="122"/>
    </location>
</feature>
<dbReference type="EMBL" id="FWXB01000024">
    <property type="protein sequence ID" value="SMC14357.1"/>
    <property type="molecule type" value="Genomic_DNA"/>
</dbReference>
<evidence type="ECO:0008006" key="4">
    <source>
        <dbReference type="Google" id="ProtNLM"/>
    </source>
</evidence>
<reference evidence="2 3" key="1">
    <citation type="submission" date="2017-03" db="EMBL/GenBank/DDBJ databases">
        <authorList>
            <person name="Afonso C.L."/>
            <person name="Miller P.J."/>
            <person name="Scott M.A."/>
            <person name="Spackman E."/>
            <person name="Goraichik I."/>
            <person name="Dimitrov K.M."/>
            <person name="Suarez D.L."/>
            <person name="Swayne D.E."/>
        </authorList>
    </citation>
    <scope>NUCLEOTIDE SEQUENCE [LARGE SCALE GENOMIC DNA]</scope>
    <source>
        <strain evidence="2 3">CECT 7745</strain>
    </source>
</reference>
<dbReference type="Proteomes" id="UP000193224">
    <property type="component" value="Unassembled WGS sequence"/>
</dbReference>
<name>A0A1X7BXI2_9RHOB</name>
<keyword evidence="1" id="KW-0732">Signal</keyword>
<gene>
    <name evidence="2" type="ORF">ROA7745_04224</name>
</gene>
<dbReference type="SUPFAM" id="SSF52833">
    <property type="entry name" value="Thioredoxin-like"/>
    <property type="match status" value="1"/>
</dbReference>